<dbReference type="EMBL" id="JAHQZT010000046">
    <property type="protein sequence ID" value="MBV0934901.1"/>
    <property type="molecule type" value="Genomic_DNA"/>
</dbReference>
<comment type="caution">
    <text evidence="1">The sequence shown here is derived from an EMBL/GenBank/DDBJ whole genome shotgun (WGS) entry which is preliminary data.</text>
</comment>
<name>A0ABS6MGG0_9GAMM</name>
<accession>A0ABS6MGG0</accession>
<dbReference type="Proteomes" id="UP000755551">
    <property type="component" value="Unassembled WGS sequence"/>
</dbReference>
<evidence type="ECO:0000313" key="1">
    <source>
        <dbReference type="EMBL" id="MBV0934901.1"/>
    </source>
</evidence>
<reference evidence="1 2" key="1">
    <citation type="submission" date="2021-06" db="EMBL/GenBank/DDBJ databases">
        <title>Bacterium isolated from marine sediment.</title>
        <authorList>
            <person name="Zhu K.-L."/>
            <person name="Du Z.-J."/>
            <person name="Liang Q.-Y."/>
        </authorList>
    </citation>
    <scope>NUCLEOTIDE SEQUENCE [LARGE SCALE GENOMIC DNA]</scope>
    <source>
        <strain evidence="1 2">A346</strain>
    </source>
</reference>
<sequence>MAIRRLYGTETADAAVFWSDCVNRNGWRIQYNQTLEATRILKPYRLLDPKGNLWASSDTLSEMADALPELAVVFTEKEPLFSSDEVKGFVKSVVAAAATALTAAAADSIKSHK</sequence>
<evidence type="ECO:0000313" key="2">
    <source>
        <dbReference type="Proteomes" id="UP000755551"/>
    </source>
</evidence>
<keyword evidence="2" id="KW-1185">Reference proteome</keyword>
<organism evidence="1 2">
    <name type="scientific">Marinobacterium weihaiense</name>
    <dbReference type="NCBI Taxonomy" id="2851016"/>
    <lineage>
        <taxon>Bacteria</taxon>
        <taxon>Pseudomonadati</taxon>
        <taxon>Pseudomonadota</taxon>
        <taxon>Gammaproteobacteria</taxon>
        <taxon>Oceanospirillales</taxon>
        <taxon>Oceanospirillaceae</taxon>
        <taxon>Marinobacterium</taxon>
    </lineage>
</organism>
<protein>
    <submittedName>
        <fullName evidence="1">Uncharacterized protein</fullName>
    </submittedName>
</protein>
<gene>
    <name evidence="1" type="ORF">KTN04_16320</name>
</gene>
<proteinExistence type="predicted"/>
<dbReference type="RefSeq" id="WP_217336288.1">
    <property type="nucleotide sequence ID" value="NZ_JAHQZT010000046.1"/>
</dbReference>